<proteinExistence type="inferred from homology"/>
<dbReference type="PANTHER" id="PTHR30615:SF8">
    <property type="entry name" value="UPF0047 PROTEIN C4A8.02C"/>
    <property type="match status" value="1"/>
</dbReference>
<name>A0A510JFW8_9FUSO</name>
<comment type="similarity">
    <text evidence="1">Belongs to the UPF0047 family.</text>
</comment>
<evidence type="ECO:0000313" key="3">
    <source>
        <dbReference type="Proteomes" id="UP000321606"/>
    </source>
</evidence>
<dbReference type="Gene3D" id="2.60.120.460">
    <property type="entry name" value="YjbQ-like"/>
    <property type="match status" value="1"/>
</dbReference>
<dbReference type="Proteomes" id="UP000321606">
    <property type="component" value="Chromosome"/>
</dbReference>
<dbReference type="STRING" id="714315.GCA_000516535_01796"/>
<dbReference type="RefSeq" id="WP_006807377.1">
    <property type="nucleotide sequence ID" value="NZ_AP019822.1"/>
</dbReference>
<reference evidence="2 3" key="1">
    <citation type="submission" date="2019-07" db="EMBL/GenBank/DDBJ databases">
        <title>Complete Genome Sequence of Leptotrichia goodfellowii Strain JCM 16774.</title>
        <authorList>
            <person name="Watanabe S."/>
            <person name="Cui L."/>
        </authorList>
    </citation>
    <scope>NUCLEOTIDE SEQUENCE [LARGE SCALE GENOMIC DNA]</scope>
    <source>
        <strain evidence="2 3">JCM16774</strain>
    </source>
</reference>
<dbReference type="EMBL" id="AP019822">
    <property type="protein sequence ID" value="BBM36843.1"/>
    <property type="molecule type" value="Genomic_DNA"/>
</dbReference>
<dbReference type="Pfam" id="PF01894">
    <property type="entry name" value="YjbQ"/>
    <property type="match status" value="1"/>
</dbReference>
<protein>
    <recommendedName>
        <fullName evidence="4">Secondary thiamine-phosphate synthase enzyme</fullName>
    </recommendedName>
</protein>
<evidence type="ECO:0008006" key="4">
    <source>
        <dbReference type="Google" id="ProtNLM"/>
    </source>
</evidence>
<dbReference type="KEGG" id="lgo:JCM16774_1789"/>
<evidence type="ECO:0000313" key="2">
    <source>
        <dbReference type="EMBL" id="BBM36843.1"/>
    </source>
</evidence>
<sequence length="171" mass="19774">MKYKHHDIVVKTVSNRVSYHCITKETKEIIEKSEIKNGIVVLSSSHTTCSLFFEEYMHDKNYYGDEYIQVDINNIMDKIVPKCNTETQYFSPGPEHIDFGLGLVDPAYPQEKWTMLNTDAHIKSSIFGNNSLTFIIKDGEIRLGSLGKIYFADWDQLRERTRKVNVLVMGD</sequence>
<dbReference type="InterPro" id="IPR035917">
    <property type="entry name" value="YjbQ-like_sf"/>
</dbReference>
<gene>
    <name evidence="2" type="ORF">JCM16774_1789</name>
</gene>
<dbReference type="AlphaFoldDB" id="A0A510JFW8"/>
<dbReference type="PANTHER" id="PTHR30615">
    <property type="entry name" value="UNCHARACTERIZED PROTEIN YJBQ-RELATED"/>
    <property type="match status" value="1"/>
</dbReference>
<dbReference type="SUPFAM" id="SSF111038">
    <property type="entry name" value="YjbQ-like"/>
    <property type="match status" value="1"/>
</dbReference>
<organism evidence="2 3">
    <name type="scientific">Pseudoleptotrichia goodfellowii</name>
    <dbReference type="NCBI Taxonomy" id="157692"/>
    <lineage>
        <taxon>Bacteria</taxon>
        <taxon>Fusobacteriati</taxon>
        <taxon>Fusobacteriota</taxon>
        <taxon>Fusobacteriia</taxon>
        <taxon>Fusobacteriales</taxon>
        <taxon>Leptotrichiaceae</taxon>
        <taxon>Pseudoleptotrichia</taxon>
    </lineage>
</organism>
<dbReference type="InterPro" id="IPR001602">
    <property type="entry name" value="UPF0047_YjbQ-like"/>
</dbReference>
<accession>A0A510JFW8</accession>
<dbReference type="OrthoDB" id="9801725at2"/>
<evidence type="ECO:0000256" key="1">
    <source>
        <dbReference type="ARBA" id="ARBA00005534"/>
    </source>
</evidence>